<feature type="compositionally biased region" description="Polar residues" evidence="1">
    <location>
        <begin position="156"/>
        <end position="165"/>
    </location>
</feature>
<dbReference type="EnsemblPlants" id="LPERR01G16620.1">
    <property type="protein sequence ID" value="LPERR01G16620.1"/>
    <property type="gene ID" value="LPERR01G16620"/>
</dbReference>
<proteinExistence type="predicted"/>
<feature type="compositionally biased region" description="Gly residues" evidence="1">
    <location>
        <begin position="90"/>
        <end position="100"/>
    </location>
</feature>
<organism evidence="2 3">
    <name type="scientific">Leersia perrieri</name>
    <dbReference type="NCBI Taxonomy" id="77586"/>
    <lineage>
        <taxon>Eukaryota</taxon>
        <taxon>Viridiplantae</taxon>
        <taxon>Streptophyta</taxon>
        <taxon>Embryophyta</taxon>
        <taxon>Tracheophyta</taxon>
        <taxon>Spermatophyta</taxon>
        <taxon>Magnoliopsida</taxon>
        <taxon>Liliopsida</taxon>
        <taxon>Poales</taxon>
        <taxon>Poaceae</taxon>
        <taxon>BOP clade</taxon>
        <taxon>Oryzoideae</taxon>
        <taxon>Oryzeae</taxon>
        <taxon>Oryzinae</taxon>
        <taxon>Leersia</taxon>
    </lineage>
</organism>
<feature type="region of interest" description="Disordered" evidence="1">
    <location>
        <begin position="136"/>
        <end position="170"/>
    </location>
</feature>
<evidence type="ECO:0000313" key="3">
    <source>
        <dbReference type="Proteomes" id="UP000032180"/>
    </source>
</evidence>
<evidence type="ECO:0000313" key="2">
    <source>
        <dbReference type="EnsemblPlants" id="LPERR01G16620.1"/>
    </source>
</evidence>
<evidence type="ECO:0000256" key="1">
    <source>
        <dbReference type="SAM" id="MobiDB-lite"/>
    </source>
</evidence>
<reference evidence="3" key="2">
    <citation type="submission" date="2013-12" db="EMBL/GenBank/DDBJ databases">
        <authorList>
            <person name="Yu Y."/>
            <person name="Lee S."/>
            <person name="de Baynast K."/>
            <person name="Wissotski M."/>
            <person name="Liu L."/>
            <person name="Talag J."/>
            <person name="Goicoechea J."/>
            <person name="Angelova A."/>
            <person name="Jetty R."/>
            <person name="Kudrna D."/>
            <person name="Golser W."/>
            <person name="Rivera L."/>
            <person name="Zhang J."/>
            <person name="Wing R."/>
        </authorList>
    </citation>
    <scope>NUCLEOTIDE SEQUENCE</scope>
</reference>
<dbReference type="AlphaFoldDB" id="A0A0D9V1X7"/>
<reference evidence="2" key="3">
    <citation type="submission" date="2015-04" db="UniProtKB">
        <authorList>
            <consortium name="EnsemblPlants"/>
        </authorList>
    </citation>
    <scope>IDENTIFICATION</scope>
</reference>
<keyword evidence="3" id="KW-1185">Reference proteome</keyword>
<dbReference type="PANTHER" id="PTHR34371">
    <property type="entry name" value="OS01G0551000 PROTEIN"/>
    <property type="match status" value="1"/>
</dbReference>
<feature type="region of interest" description="Disordered" evidence="1">
    <location>
        <begin position="54"/>
        <end position="100"/>
    </location>
</feature>
<dbReference type="PANTHER" id="PTHR34371:SF6">
    <property type="entry name" value="MEMBRANE-ASSOCIATED KINASE REGULATOR 6"/>
    <property type="match status" value="1"/>
</dbReference>
<dbReference type="HOGENOM" id="CLU_047192_0_0_1"/>
<accession>A0A0D9V1X7</accession>
<dbReference type="eggNOG" id="ENOG502R76Z">
    <property type="taxonomic scope" value="Eukaryota"/>
</dbReference>
<protein>
    <submittedName>
        <fullName evidence="2">Uncharacterized protein</fullName>
    </submittedName>
</protein>
<name>A0A0D9V1X7_9ORYZ</name>
<dbReference type="Gramene" id="LPERR01G16620.1">
    <property type="protein sequence ID" value="LPERR01G16620.1"/>
    <property type="gene ID" value="LPERR01G16620"/>
</dbReference>
<feature type="compositionally biased region" description="Basic and acidic residues" evidence="1">
    <location>
        <begin position="56"/>
        <end position="71"/>
    </location>
</feature>
<dbReference type="Proteomes" id="UP000032180">
    <property type="component" value="Chromosome 1"/>
</dbReference>
<sequence>MMGTKNTTTASSGSGKALRLQARAWPRTSKVLGMDLDAPSPFRSSSIGVPFLWEDAPGRPKVVEPEHDVAGGEHPSAPDTTARENTPVSHGGGNGEAGAGCDGGDRGCEGAKQPLKLPPRLQVAATAEYCSLSPNTVLHGPYGGGGDKPPRPLRRSGSTASQRSKMASAGVSLWKKAAAAARGKKHGHGHDHLDAAAFSCRSPASSSSSSSCSCSSSISYFADDHRRQGDGHDDQEDMMKSTVRITRFTRNSSLPNVNTSHLWRKPPSSSKIVVDKSSFSEFRSCKNLQQFNDSMKDLNFSGKTLLYSWHWPPEKCQVQQGSRPCFERKVLVINHGEEYLCQCMF</sequence>
<reference evidence="2 3" key="1">
    <citation type="submission" date="2012-08" db="EMBL/GenBank/DDBJ databases">
        <title>Oryza genome evolution.</title>
        <authorList>
            <person name="Wing R.A."/>
        </authorList>
    </citation>
    <scope>NUCLEOTIDE SEQUENCE</scope>
</reference>